<accession>A0A837KZZ2</accession>
<dbReference type="RefSeq" id="WP_017643414.1">
    <property type="nucleotide sequence ID" value="NZ_JACZIC010000012.1"/>
</dbReference>
<comment type="caution">
    <text evidence="1">The sequence shown here is derived from an EMBL/GenBank/DDBJ whole genome shotgun (WGS) entry which is preliminary data.</text>
</comment>
<reference evidence="1 2" key="1">
    <citation type="journal article" date="2015" name="PLoS ONE">
        <title>Genomic analysis reveals the molecular basis for capsule loss in the group B streptococcus population.</title>
        <authorList>
            <consortium name="DEVANI Consortium"/>
            <person name="Rosini R."/>
            <person name="Campisi E."/>
            <person name="De Chiara M."/>
            <person name="Tettelin H."/>
            <person name="Rinaudo D."/>
            <person name="Toniolo C."/>
            <person name="Metruccio M."/>
            <person name="Guidotti S."/>
            <person name="Sorensen U.B."/>
            <person name="Kilian M."/>
            <person name="Ramirez M."/>
            <person name="Janulczyk R."/>
            <person name="Donati C."/>
            <person name="Grandi G."/>
            <person name="Margarit I."/>
        </authorList>
    </citation>
    <scope>NUCLEOTIDE SEQUENCE [LARGE SCALE GENOMIC DNA]</scope>
    <source>
        <strain evidence="1 2">DK-B-USS-215</strain>
    </source>
</reference>
<dbReference type="Proteomes" id="UP000035346">
    <property type="component" value="Unassembled WGS sequence"/>
</dbReference>
<name>A0A837KZZ2_STRAG</name>
<evidence type="ECO:0008006" key="3">
    <source>
        <dbReference type="Google" id="ProtNLM"/>
    </source>
</evidence>
<organism evidence="1 2">
    <name type="scientific">Streptococcus agalactiae</name>
    <dbReference type="NCBI Taxonomy" id="1311"/>
    <lineage>
        <taxon>Bacteria</taxon>
        <taxon>Bacillati</taxon>
        <taxon>Bacillota</taxon>
        <taxon>Bacilli</taxon>
        <taxon>Lactobacillales</taxon>
        <taxon>Streptococcaceae</taxon>
        <taxon>Streptococcus</taxon>
    </lineage>
</organism>
<dbReference type="Pfam" id="PF09355">
    <property type="entry name" value="Phage_Gp19"/>
    <property type="match status" value="1"/>
</dbReference>
<dbReference type="AlphaFoldDB" id="A0A837KZZ2"/>
<dbReference type="EMBL" id="LBKL01000048">
    <property type="protein sequence ID" value="KLL40519.1"/>
    <property type="molecule type" value="Genomic_DNA"/>
</dbReference>
<sequence length="143" mass="15919">MSNFATTDDVILLWRQLSVDEIKRAEALLGTVSDTLRLEASRVGKNLDKTLLEKPYFANVLKSVTVDIVARTLMTSTQGEPMSQESQSALGYTWSGTYLVPGGGLFIKDNELKRLGLKQQRYGGVEIYGEIEGDNCYFSRQSD</sequence>
<evidence type="ECO:0000313" key="1">
    <source>
        <dbReference type="EMBL" id="KLL40519.1"/>
    </source>
</evidence>
<proteinExistence type="predicted"/>
<gene>
    <name evidence="1" type="ORF">WA04_04010</name>
</gene>
<evidence type="ECO:0000313" key="2">
    <source>
        <dbReference type="Proteomes" id="UP000035346"/>
    </source>
</evidence>
<dbReference type="InterPro" id="IPR018963">
    <property type="entry name" value="Mycophage_D29_Gp19"/>
</dbReference>
<protein>
    <recommendedName>
        <fullName evidence="3">Phage protein Gp19/Gp15/Gp42</fullName>
    </recommendedName>
</protein>